<accession>A0A9Q3VPM3</accession>
<evidence type="ECO:0000313" key="2">
    <source>
        <dbReference type="Proteomes" id="UP001108029"/>
    </source>
</evidence>
<comment type="caution">
    <text evidence="1">The sequence shown here is derived from an EMBL/GenBank/DDBJ whole genome shotgun (WGS) entry which is preliminary data.</text>
</comment>
<keyword evidence="2" id="KW-1185">Reference proteome</keyword>
<name>A0A9Q3VPM3_9ACTN</name>
<dbReference type="RefSeq" id="WP_232648859.1">
    <property type="nucleotide sequence ID" value="NZ_JAJSBI010000005.1"/>
</dbReference>
<dbReference type="AlphaFoldDB" id="A0A9Q3VPM3"/>
<proteinExistence type="predicted"/>
<sequence length="173" mass="19009">MTFFTRRRKVHLSNHRTAHSPLGLIRITYSNWPGVIVAVQSPQMPPVMVLPDRDVGAMSINKQVIPCRSADRGGWYPRRKARTRTALVGDRAYELMPTGLRRAQLRRNGELLAEACGTWRSYNPFRSVPGLDARLTWAGWADPTDVAIGQSMVIAYGAGAPGAIAGILGSLLD</sequence>
<evidence type="ECO:0000313" key="1">
    <source>
        <dbReference type="EMBL" id="MCD9874745.1"/>
    </source>
</evidence>
<dbReference type="EMBL" id="JAJSBI010000005">
    <property type="protein sequence ID" value="MCD9874745.1"/>
    <property type="molecule type" value="Genomic_DNA"/>
</dbReference>
<protein>
    <submittedName>
        <fullName evidence="1">Uncharacterized protein</fullName>
    </submittedName>
</protein>
<dbReference type="Proteomes" id="UP001108029">
    <property type="component" value="Unassembled WGS sequence"/>
</dbReference>
<gene>
    <name evidence="1" type="ORF">LJ657_13840</name>
</gene>
<organism evidence="1 2">
    <name type="scientific">Streptomyces guryensis</name>
    <dbReference type="NCBI Taxonomy" id="2886947"/>
    <lineage>
        <taxon>Bacteria</taxon>
        <taxon>Bacillati</taxon>
        <taxon>Actinomycetota</taxon>
        <taxon>Actinomycetes</taxon>
        <taxon>Kitasatosporales</taxon>
        <taxon>Streptomycetaceae</taxon>
        <taxon>Streptomyces</taxon>
    </lineage>
</organism>
<reference evidence="1" key="1">
    <citation type="submission" date="2021-12" db="EMBL/GenBank/DDBJ databases">
        <authorList>
            <person name="Lee J.-H."/>
            <person name="Kim S.-B."/>
        </authorList>
    </citation>
    <scope>NUCLEOTIDE SEQUENCE</scope>
    <source>
        <strain evidence="1">NR30</strain>
    </source>
</reference>